<accession>A0A345PI59</accession>
<organism evidence="3 4">
    <name type="scientific">Oceanobacillus zhaokaii</name>
    <dbReference type="NCBI Taxonomy" id="2052660"/>
    <lineage>
        <taxon>Bacteria</taxon>
        <taxon>Bacillati</taxon>
        <taxon>Bacillota</taxon>
        <taxon>Bacilli</taxon>
        <taxon>Bacillales</taxon>
        <taxon>Bacillaceae</taxon>
        <taxon>Oceanobacillus</taxon>
    </lineage>
</organism>
<feature type="transmembrane region" description="Helical" evidence="2">
    <location>
        <begin position="12"/>
        <end position="31"/>
    </location>
</feature>
<keyword evidence="2" id="KW-0812">Transmembrane</keyword>
<protein>
    <recommendedName>
        <fullName evidence="5">Potassium transporter</fullName>
    </recommendedName>
</protein>
<keyword evidence="2" id="KW-0472">Membrane</keyword>
<dbReference type="OrthoDB" id="2718487at2"/>
<dbReference type="EMBL" id="CP024848">
    <property type="protein sequence ID" value="AXI09689.1"/>
    <property type="molecule type" value="Genomic_DNA"/>
</dbReference>
<evidence type="ECO:0000313" key="4">
    <source>
        <dbReference type="Proteomes" id="UP000253908"/>
    </source>
</evidence>
<evidence type="ECO:0008006" key="5">
    <source>
        <dbReference type="Google" id="ProtNLM"/>
    </source>
</evidence>
<evidence type="ECO:0000313" key="3">
    <source>
        <dbReference type="EMBL" id="AXI09689.1"/>
    </source>
</evidence>
<feature type="compositionally biased region" description="Acidic residues" evidence="1">
    <location>
        <begin position="123"/>
        <end position="146"/>
    </location>
</feature>
<feature type="region of interest" description="Disordered" evidence="1">
    <location>
        <begin position="122"/>
        <end position="152"/>
    </location>
</feature>
<reference evidence="4" key="1">
    <citation type="submission" date="2017-11" db="EMBL/GenBank/DDBJ databases">
        <authorList>
            <person name="Zhu W."/>
        </authorList>
    </citation>
    <scope>NUCLEOTIDE SEQUENCE [LARGE SCALE GENOMIC DNA]</scope>
    <source>
        <strain evidence="4">160</strain>
    </source>
</reference>
<proteinExistence type="predicted"/>
<evidence type="ECO:0000256" key="2">
    <source>
        <dbReference type="SAM" id="Phobius"/>
    </source>
</evidence>
<keyword evidence="2" id="KW-1133">Transmembrane helix</keyword>
<evidence type="ECO:0000256" key="1">
    <source>
        <dbReference type="SAM" id="MobiDB-lite"/>
    </source>
</evidence>
<dbReference type="AlphaFoldDB" id="A0A345PI59"/>
<sequence>MNSLFQENKRSFVLLLGLVFVLIIVAYFLFYQPLTNNLKTQESQITELQSDIALYNAQLEHVGSDDSLDLDIENMKLANIMPTAPELESFVKTLNEIEFVSGSRIDELRFSYDGLLPERVVAEEENEVTESTETEEVIEETESAEDQESKSDLEEVETAPIDMAEKPENLHLFTVSMDIASPNYEQFQVLLKEIEKKERIMMVTRLEFDKPAESEMMLGDEVDESIIATIDITTFYFEEE</sequence>
<name>A0A345PI59_9BACI</name>
<gene>
    <name evidence="3" type="ORF">CUC15_12480</name>
</gene>
<dbReference type="KEGG" id="ocn:CUC15_12480"/>
<dbReference type="Proteomes" id="UP000253908">
    <property type="component" value="Chromosome"/>
</dbReference>
<keyword evidence="4" id="KW-1185">Reference proteome</keyword>
<dbReference type="RefSeq" id="WP_114916975.1">
    <property type="nucleotide sequence ID" value="NZ_CP024848.1"/>
</dbReference>